<feature type="compositionally biased region" description="Polar residues" evidence="1">
    <location>
        <begin position="38"/>
        <end position="55"/>
    </location>
</feature>
<organism evidence="2 3">
    <name type="scientific">Lojkania enalia</name>
    <dbReference type="NCBI Taxonomy" id="147567"/>
    <lineage>
        <taxon>Eukaryota</taxon>
        <taxon>Fungi</taxon>
        <taxon>Dikarya</taxon>
        <taxon>Ascomycota</taxon>
        <taxon>Pezizomycotina</taxon>
        <taxon>Dothideomycetes</taxon>
        <taxon>Pleosporomycetidae</taxon>
        <taxon>Pleosporales</taxon>
        <taxon>Pleosporales incertae sedis</taxon>
        <taxon>Lojkania</taxon>
    </lineage>
</organism>
<feature type="compositionally biased region" description="Basic residues" evidence="1">
    <location>
        <begin position="7"/>
        <end position="19"/>
    </location>
</feature>
<gene>
    <name evidence="2" type="ORF">CC78DRAFT_540087</name>
</gene>
<feature type="region of interest" description="Disordered" evidence="1">
    <location>
        <begin position="77"/>
        <end position="101"/>
    </location>
</feature>
<comment type="caution">
    <text evidence="2">The sequence shown here is derived from an EMBL/GenBank/DDBJ whole genome shotgun (WGS) entry which is preliminary data.</text>
</comment>
<protein>
    <submittedName>
        <fullName evidence="2">Uncharacterized protein</fullName>
    </submittedName>
</protein>
<accession>A0A9P4TQN6</accession>
<evidence type="ECO:0000256" key="1">
    <source>
        <dbReference type="SAM" id="MobiDB-lite"/>
    </source>
</evidence>
<sequence>MPPYTKTIKKLTKRSKHEGRRIGEEDNIKNTAAKEDTSIPNKEATTTSGEKTPHNVSIATLAEQLSRHQEPTTLVKDITSLSNNPTPPKEEASASEETTARRPTMSFANMHGGHILTHRTLIAQFEKLLMEHESRIAAHEKEISEQARQVLDQHQRLIGEHLERMQDHESKVERHKKEAAEAHEKLFDEHRRKLNEHRERMERAGSGLGGALFGQTSEVEAPLVDGEMNGAREA</sequence>
<name>A0A9P4TQN6_9PLEO</name>
<evidence type="ECO:0000313" key="3">
    <source>
        <dbReference type="Proteomes" id="UP000800093"/>
    </source>
</evidence>
<feature type="compositionally biased region" description="Basic and acidic residues" evidence="1">
    <location>
        <begin position="20"/>
        <end position="37"/>
    </location>
</feature>
<keyword evidence="3" id="KW-1185">Reference proteome</keyword>
<feature type="region of interest" description="Disordered" evidence="1">
    <location>
        <begin position="1"/>
        <end position="55"/>
    </location>
</feature>
<dbReference type="AlphaFoldDB" id="A0A9P4TQN6"/>
<feature type="region of interest" description="Disordered" evidence="1">
    <location>
        <begin position="198"/>
        <end position="234"/>
    </location>
</feature>
<dbReference type="Proteomes" id="UP000800093">
    <property type="component" value="Unassembled WGS sequence"/>
</dbReference>
<reference evidence="3" key="1">
    <citation type="journal article" date="2020" name="Stud. Mycol.">
        <title>101 Dothideomycetes genomes: A test case for predicting lifestyles and emergence of pathogens.</title>
        <authorList>
            <person name="Haridas S."/>
            <person name="Albert R."/>
            <person name="Binder M."/>
            <person name="Bloem J."/>
            <person name="LaButti K."/>
            <person name="Salamov A."/>
            <person name="Andreopoulos B."/>
            <person name="Baker S."/>
            <person name="Barry K."/>
            <person name="Bills G."/>
            <person name="Bluhm B."/>
            <person name="Cannon C."/>
            <person name="Castanera R."/>
            <person name="Culley D."/>
            <person name="Daum C."/>
            <person name="Ezra D."/>
            <person name="Gonzalez J."/>
            <person name="Henrissat B."/>
            <person name="Kuo A."/>
            <person name="Liang C."/>
            <person name="Lipzen A."/>
            <person name="Lutzoni F."/>
            <person name="Magnuson J."/>
            <person name="Mondo S."/>
            <person name="Nolan M."/>
            <person name="Ohm R."/>
            <person name="Pangilinan J."/>
            <person name="Park H.-J."/>
            <person name="Ramirez L."/>
            <person name="Alfaro M."/>
            <person name="Sun H."/>
            <person name="Tritt A."/>
            <person name="Yoshinaga Y."/>
            <person name="Zwiers L.-H."/>
            <person name="Turgeon B."/>
            <person name="Goodwin S."/>
            <person name="Spatafora J."/>
            <person name="Crous P."/>
            <person name="Grigoriev I."/>
        </authorList>
    </citation>
    <scope>NUCLEOTIDE SEQUENCE [LARGE SCALE GENOMIC DNA]</scope>
    <source>
        <strain evidence="3">CBS 304.66</strain>
    </source>
</reference>
<proteinExistence type="predicted"/>
<evidence type="ECO:0000313" key="2">
    <source>
        <dbReference type="EMBL" id="KAF2269560.1"/>
    </source>
</evidence>
<dbReference type="EMBL" id="ML986582">
    <property type="protein sequence ID" value="KAF2269560.1"/>
    <property type="molecule type" value="Genomic_DNA"/>
</dbReference>